<feature type="region of interest" description="Disordered" evidence="2">
    <location>
        <begin position="443"/>
        <end position="481"/>
    </location>
</feature>
<dbReference type="RefSeq" id="XP_009549008.1">
    <property type="nucleotide sequence ID" value="XM_009550713.1"/>
</dbReference>
<sequence>MSSVSLAASPFSPSRSIPRPSSVNSVRSARANSPALSISPDDPIAIRNHMSTLKHTIRHQQAQLTHLETLLQRAPRLPTTSSMYSPPPSPVESLSSQTYTPNTPTSAKMKRRSSHDILQSLAGPDSNIPLPRRESVTSSSFSDGIREGIPMTFGTGRSTPSYKRTPSPTRTLISSDGAPAGNARALADEGLAPSRLPQLASIDLTASTSSTISLQPPSPGRTRVTLTPGGTSKVLAELQTVATSTKAAHENTKAQLRLSQRTVSQLTRQTEDLKEVRERLRLENEGLNNVVARKERLLQEVLERARKAEAEATALKSQFKTESVTTKKSLREMETALAESTALSSKSEREYITLRDSLRDMKASWRADMDTLREEMRKREERWRKDEEELGTKYRRLLEEVQEQRQSRETIKDLKERSEKIHAEVEEGFREEIANLRAEIETSSRAHEKAAKTAEHLSGELTRLRRLMQSVGRPLTPDAPP</sequence>
<dbReference type="Proteomes" id="UP000030671">
    <property type="component" value="Unassembled WGS sequence"/>
</dbReference>
<name>W4JYP8_HETIT</name>
<dbReference type="EMBL" id="KI925461">
    <property type="protein sequence ID" value="ETW78692.1"/>
    <property type="molecule type" value="Genomic_DNA"/>
</dbReference>
<keyword evidence="4" id="KW-1185">Reference proteome</keyword>
<feature type="compositionally biased region" description="Polar residues" evidence="2">
    <location>
        <begin position="155"/>
        <end position="174"/>
    </location>
</feature>
<organism evidence="3 4">
    <name type="scientific">Heterobasidion irregulare (strain TC 32-1)</name>
    <dbReference type="NCBI Taxonomy" id="747525"/>
    <lineage>
        <taxon>Eukaryota</taxon>
        <taxon>Fungi</taxon>
        <taxon>Dikarya</taxon>
        <taxon>Basidiomycota</taxon>
        <taxon>Agaricomycotina</taxon>
        <taxon>Agaricomycetes</taxon>
        <taxon>Russulales</taxon>
        <taxon>Bondarzewiaceae</taxon>
        <taxon>Heterobasidion</taxon>
        <taxon>Heterobasidion annosum species complex</taxon>
    </lineage>
</organism>
<feature type="compositionally biased region" description="Polar residues" evidence="2">
    <location>
        <begin position="97"/>
        <end position="106"/>
    </location>
</feature>
<evidence type="ECO:0000256" key="1">
    <source>
        <dbReference type="SAM" id="Coils"/>
    </source>
</evidence>
<dbReference type="OrthoDB" id="6088208at2759"/>
<gene>
    <name evidence="3" type="ORF">HETIRDRAFT_323643</name>
</gene>
<dbReference type="STRING" id="747525.W4JYP8"/>
<accession>W4JYP8</accession>
<dbReference type="KEGG" id="hir:HETIRDRAFT_323643"/>
<dbReference type="InParanoid" id="W4JYP8"/>
<evidence type="ECO:0000313" key="4">
    <source>
        <dbReference type="Proteomes" id="UP000030671"/>
    </source>
</evidence>
<dbReference type="PANTHER" id="PTHR23159:SF60">
    <property type="entry name" value="SPINDLE ASSEMBLY ABNORMAL PROTEIN 4"/>
    <property type="match status" value="1"/>
</dbReference>
<feature type="region of interest" description="Disordered" evidence="2">
    <location>
        <begin position="1"/>
        <end position="43"/>
    </location>
</feature>
<feature type="region of interest" description="Disordered" evidence="2">
    <location>
        <begin position="78"/>
        <end position="183"/>
    </location>
</feature>
<feature type="compositionally biased region" description="Low complexity" evidence="2">
    <location>
        <begin position="7"/>
        <end position="33"/>
    </location>
</feature>
<feature type="coiled-coil region" evidence="1">
    <location>
        <begin position="249"/>
        <end position="318"/>
    </location>
</feature>
<evidence type="ECO:0008006" key="5">
    <source>
        <dbReference type="Google" id="ProtNLM"/>
    </source>
</evidence>
<dbReference type="AlphaFoldDB" id="W4JYP8"/>
<keyword evidence="1" id="KW-0175">Coiled coil</keyword>
<evidence type="ECO:0000313" key="3">
    <source>
        <dbReference type="EMBL" id="ETW78692.1"/>
    </source>
</evidence>
<dbReference type="eggNOG" id="ENOG502S5M3">
    <property type="taxonomic scope" value="Eukaryota"/>
</dbReference>
<evidence type="ECO:0000256" key="2">
    <source>
        <dbReference type="SAM" id="MobiDB-lite"/>
    </source>
</evidence>
<dbReference type="PANTHER" id="PTHR23159">
    <property type="entry name" value="CENTROSOMAL PROTEIN 2"/>
    <property type="match status" value="1"/>
</dbReference>
<feature type="compositionally biased region" description="Basic and acidic residues" evidence="2">
    <location>
        <begin position="443"/>
        <end position="458"/>
    </location>
</feature>
<reference evidence="3 4" key="1">
    <citation type="journal article" date="2012" name="New Phytol.">
        <title>Insight into trade-off between wood decay and parasitism from the genome of a fungal forest pathogen.</title>
        <authorList>
            <person name="Olson A."/>
            <person name="Aerts A."/>
            <person name="Asiegbu F."/>
            <person name="Belbahri L."/>
            <person name="Bouzid O."/>
            <person name="Broberg A."/>
            <person name="Canback B."/>
            <person name="Coutinho P.M."/>
            <person name="Cullen D."/>
            <person name="Dalman K."/>
            <person name="Deflorio G."/>
            <person name="van Diepen L.T."/>
            <person name="Dunand C."/>
            <person name="Duplessis S."/>
            <person name="Durling M."/>
            <person name="Gonthier P."/>
            <person name="Grimwood J."/>
            <person name="Fossdal C.G."/>
            <person name="Hansson D."/>
            <person name="Henrissat B."/>
            <person name="Hietala A."/>
            <person name="Himmelstrand K."/>
            <person name="Hoffmeister D."/>
            <person name="Hogberg N."/>
            <person name="James T.Y."/>
            <person name="Karlsson M."/>
            <person name="Kohler A."/>
            <person name="Kues U."/>
            <person name="Lee Y.H."/>
            <person name="Lin Y.C."/>
            <person name="Lind M."/>
            <person name="Lindquist E."/>
            <person name="Lombard V."/>
            <person name="Lucas S."/>
            <person name="Lunden K."/>
            <person name="Morin E."/>
            <person name="Murat C."/>
            <person name="Park J."/>
            <person name="Raffaello T."/>
            <person name="Rouze P."/>
            <person name="Salamov A."/>
            <person name="Schmutz J."/>
            <person name="Solheim H."/>
            <person name="Stahlberg J."/>
            <person name="Velez H."/>
            <person name="de Vries R.P."/>
            <person name="Wiebenga A."/>
            <person name="Woodward S."/>
            <person name="Yakovlev I."/>
            <person name="Garbelotto M."/>
            <person name="Martin F."/>
            <person name="Grigoriev I.V."/>
            <person name="Stenlid J."/>
        </authorList>
    </citation>
    <scope>NUCLEOTIDE SEQUENCE [LARGE SCALE GENOMIC DNA]</scope>
    <source>
        <strain evidence="3 4">TC 32-1</strain>
    </source>
</reference>
<proteinExistence type="predicted"/>
<protein>
    <recommendedName>
        <fullName evidence="5">SWI5-dependent HO expression protein 3</fullName>
    </recommendedName>
</protein>
<dbReference type="HOGENOM" id="CLU_049220_0_0_1"/>
<dbReference type="GeneID" id="20670984"/>